<sequence>MPQNYRLVRAGRECTRSVALKNGFLRLDPCAHPRCQCADRTYIGDEHTNSLDKHEISSGRPINRIPSRLRESKIIFVPVVLCIQDLCQQYRTSKASLKNLLHVHVHDQENQLKQSHRTVFMQAFVQQ</sequence>
<protein>
    <submittedName>
        <fullName evidence="1">Uncharacterized protein</fullName>
    </submittedName>
</protein>
<name>A0A2P6NSI8_9EUKA</name>
<proteinExistence type="predicted"/>
<dbReference type="AlphaFoldDB" id="A0A2P6NSI8"/>
<dbReference type="Proteomes" id="UP000241769">
    <property type="component" value="Unassembled WGS sequence"/>
</dbReference>
<organism evidence="1 2">
    <name type="scientific">Planoprotostelium fungivorum</name>
    <dbReference type="NCBI Taxonomy" id="1890364"/>
    <lineage>
        <taxon>Eukaryota</taxon>
        <taxon>Amoebozoa</taxon>
        <taxon>Evosea</taxon>
        <taxon>Variosea</taxon>
        <taxon>Cavosteliida</taxon>
        <taxon>Cavosteliaceae</taxon>
        <taxon>Planoprotostelium</taxon>
    </lineage>
</organism>
<comment type="caution">
    <text evidence="1">The sequence shown here is derived from an EMBL/GenBank/DDBJ whole genome shotgun (WGS) entry which is preliminary data.</text>
</comment>
<evidence type="ECO:0000313" key="2">
    <source>
        <dbReference type="Proteomes" id="UP000241769"/>
    </source>
</evidence>
<dbReference type="EMBL" id="MDYQ01000025">
    <property type="protein sequence ID" value="PRP86890.1"/>
    <property type="molecule type" value="Genomic_DNA"/>
</dbReference>
<evidence type="ECO:0000313" key="1">
    <source>
        <dbReference type="EMBL" id="PRP86890.1"/>
    </source>
</evidence>
<keyword evidence="2" id="KW-1185">Reference proteome</keyword>
<gene>
    <name evidence="1" type="ORF">PROFUN_03638</name>
</gene>
<accession>A0A2P6NSI8</accession>
<dbReference type="InParanoid" id="A0A2P6NSI8"/>
<reference evidence="1 2" key="1">
    <citation type="journal article" date="2018" name="Genome Biol. Evol.">
        <title>Multiple Roots of Fruiting Body Formation in Amoebozoa.</title>
        <authorList>
            <person name="Hillmann F."/>
            <person name="Forbes G."/>
            <person name="Novohradska S."/>
            <person name="Ferling I."/>
            <person name="Riege K."/>
            <person name="Groth M."/>
            <person name="Westermann M."/>
            <person name="Marz M."/>
            <person name="Spaller T."/>
            <person name="Winckler T."/>
            <person name="Schaap P."/>
            <person name="Glockner G."/>
        </authorList>
    </citation>
    <scope>NUCLEOTIDE SEQUENCE [LARGE SCALE GENOMIC DNA]</scope>
    <source>
        <strain evidence="1 2">Jena</strain>
    </source>
</reference>